<dbReference type="EMBL" id="BDRX01000164">
    <property type="protein sequence ID" value="GBF99596.1"/>
    <property type="molecule type" value="Genomic_DNA"/>
</dbReference>
<dbReference type="FunCoup" id="A0A2V0PIQ4">
    <property type="interactions" value="1124"/>
</dbReference>
<proteinExistence type="inferred from homology"/>
<comment type="caution">
    <text evidence="11">The sequence shown here is derived from an EMBL/GenBank/DDBJ whole genome shotgun (WGS) entry which is preliminary data.</text>
</comment>
<dbReference type="FunFam" id="3.40.640.10:FF:000004">
    <property type="entry name" value="Acetylornithine aminotransferase"/>
    <property type="match status" value="1"/>
</dbReference>
<dbReference type="PIRSF" id="PIRSF000521">
    <property type="entry name" value="Transaminase_4ab_Lys_Orn"/>
    <property type="match status" value="1"/>
</dbReference>
<dbReference type="PROSITE" id="PS00600">
    <property type="entry name" value="AA_TRANSFER_CLASS_3"/>
    <property type="match status" value="1"/>
</dbReference>
<keyword evidence="12" id="KW-1185">Reference proteome</keyword>
<comment type="pathway">
    <text evidence="3">Amino-acid biosynthesis; L-arginine biosynthesis; N(2)-acetyl-L-ornithine from L-glutamate: step 4/4.</text>
</comment>
<comment type="similarity">
    <text evidence="4 10">Belongs to the class-III pyridoxal-phosphate-dependent aminotransferase family.</text>
</comment>
<dbReference type="OrthoDB" id="5419315at2759"/>
<keyword evidence="7" id="KW-0028">Amino-acid biosynthesis</keyword>
<dbReference type="InterPro" id="IPR005814">
    <property type="entry name" value="Aminotrans_3"/>
</dbReference>
<evidence type="ECO:0000256" key="4">
    <source>
        <dbReference type="ARBA" id="ARBA00008954"/>
    </source>
</evidence>
<dbReference type="InterPro" id="IPR015422">
    <property type="entry name" value="PyrdxlP-dep_Trfase_small"/>
</dbReference>
<dbReference type="Proteomes" id="UP000247498">
    <property type="component" value="Unassembled WGS sequence"/>
</dbReference>
<dbReference type="GO" id="GO:0006526">
    <property type="term" value="P:L-arginine biosynthetic process"/>
    <property type="evidence" value="ECO:0007669"/>
    <property type="project" value="UniProtKB-UniPathway"/>
</dbReference>
<comment type="cofactor">
    <cofactor evidence="1">
        <name>pyridoxal 5'-phosphate</name>
        <dbReference type="ChEBI" id="CHEBI:597326"/>
    </cofactor>
</comment>
<dbReference type="Pfam" id="PF00202">
    <property type="entry name" value="Aminotran_3"/>
    <property type="match status" value="1"/>
</dbReference>
<dbReference type="SUPFAM" id="SSF53383">
    <property type="entry name" value="PLP-dependent transferases"/>
    <property type="match status" value="1"/>
</dbReference>
<evidence type="ECO:0000256" key="2">
    <source>
        <dbReference type="ARBA" id="ARBA00004173"/>
    </source>
</evidence>
<dbReference type="CDD" id="cd00610">
    <property type="entry name" value="OAT_like"/>
    <property type="match status" value="1"/>
</dbReference>
<keyword evidence="8 11" id="KW-0808">Transferase</keyword>
<evidence type="ECO:0000313" key="12">
    <source>
        <dbReference type="Proteomes" id="UP000247498"/>
    </source>
</evidence>
<dbReference type="AlphaFoldDB" id="A0A2V0PIQ4"/>
<dbReference type="InParanoid" id="A0A2V0PIQ4"/>
<dbReference type="NCBIfam" id="TIGR00707">
    <property type="entry name" value="argD"/>
    <property type="match status" value="1"/>
</dbReference>
<protein>
    <recommendedName>
        <fullName evidence="5">acetylornithine transaminase</fullName>
        <ecNumber evidence="5">2.6.1.11</ecNumber>
    </recommendedName>
</protein>
<dbReference type="NCBIfam" id="NF002325">
    <property type="entry name" value="PRK01278.1"/>
    <property type="match status" value="1"/>
</dbReference>
<keyword evidence="9 10" id="KW-0663">Pyridoxal phosphate</keyword>
<dbReference type="UniPathway" id="UPA00068">
    <property type="reaction ID" value="UER00109"/>
</dbReference>
<dbReference type="GO" id="GO:0009570">
    <property type="term" value="C:chloroplast stroma"/>
    <property type="evidence" value="ECO:0007669"/>
    <property type="project" value="TreeGrafter"/>
</dbReference>
<sequence length="367" mass="39083">MRPRPRIAVNALGHGDKRWYEALTNQAGILSHTSNLFHTVPQVELAKRLVHNSFADKAFFCNSGTEANEGAIKFARKYARVAAGVDPYDPAATAPYEIVSFTNCFHGRTMGALALTYKEQYKTPFLPVMPGHALAEYNDLDSAAAVIKKGRTAAVFVEPVQGEGGCTPSRAAFLTGLRELCDETGALLVFDEVQCGLGRTGRLWGYEHYGVEPDLMSLAKPLAGGLPIGAVLLKQKVADVMKPGDHGSTFAGNPLVCATARAVFDIIADPAFLAAIDAKGERLRAGLRAATAGNPHVKEVRGLGLLVGVQLDAMAGPVVEAARREGLLIITAGKGDVVRLVPPLTVTNEEIDTCCDTLARVLREALP</sequence>
<accession>A0A2V0PIQ4</accession>
<organism evidence="11 12">
    <name type="scientific">Raphidocelis subcapitata</name>
    <dbReference type="NCBI Taxonomy" id="307507"/>
    <lineage>
        <taxon>Eukaryota</taxon>
        <taxon>Viridiplantae</taxon>
        <taxon>Chlorophyta</taxon>
        <taxon>core chlorophytes</taxon>
        <taxon>Chlorophyceae</taxon>
        <taxon>CS clade</taxon>
        <taxon>Sphaeropleales</taxon>
        <taxon>Selenastraceae</taxon>
        <taxon>Raphidocelis</taxon>
    </lineage>
</organism>
<dbReference type="PANTHER" id="PTHR11986:SF79">
    <property type="entry name" value="ACETYLORNITHINE AMINOTRANSFERASE, MITOCHONDRIAL"/>
    <property type="match status" value="1"/>
</dbReference>
<dbReference type="STRING" id="307507.A0A2V0PIQ4"/>
<dbReference type="InterPro" id="IPR004636">
    <property type="entry name" value="AcOrn/SuccOrn_fam"/>
</dbReference>
<dbReference type="GO" id="GO:0005739">
    <property type="term" value="C:mitochondrion"/>
    <property type="evidence" value="ECO:0007669"/>
    <property type="project" value="UniProtKB-SubCell"/>
</dbReference>
<comment type="subcellular location">
    <subcellularLocation>
        <location evidence="2">Mitochondrion</location>
    </subcellularLocation>
</comment>
<evidence type="ECO:0000256" key="10">
    <source>
        <dbReference type="RuleBase" id="RU003560"/>
    </source>
</evidence>
<name>A0A2V0PIQ4_9CHLO</name>
<dbReference type="GO" id="GO:0042802">
    <property type="term" value="F:identical protein binding"/>
    <property type="evidence" value="ECO:0007669"/>
    <property type="project" value="TreeGrafter"/>
</dbReference>
<reference evidence="11 12" key="1">
    <citation type="journal article" date="2018" name="Sci. Rep.">
        <title>Raphidocelis subcapitata (=Pseudokirchneriella subcapitata) provides an insight into genome evolution and environmental adaptations in the Sphaeropleales.</title>
        <authorList>
            <person name="Suzuki S."/>
            <person name="Yamaguchi H."/>
            <person name="Nakajima N."/>
            <person name="Kawachi M."/>
        </authorList>
    </citation>
    <scope>NUCLEOTIDE SEQUENCE [LARGE SCALE GENOMIC DNA]</scope>
    <source>
        <strain evidence="11 12">NIES-35</strain>
    </source>
</reference>
<evidence type="ECO:0000313" key="11">
    <source>
        <dbReference type="EMBL" id="GBF99596.1"/>
    </source>
</evidence>
<dbReference type="InterPro" id="IPR049704">
    <property type="entry name" value="Aminotrans_3_PPA_site"/>
</dbReference>
<evidence type="ECO:0000256" key="5">
    <source>
        <dbReference type="ARBA" id="ARBA00012919"/>
    </source>
</evidence>
<dbReference type="InterPro" id="IPR050103">
    <property type="entry name" value="Class-III_PLP-dep_AT"/>
</dbReference>
<evidence type="ECO:0000256" key="7">
    <source>
        <dbReference type="ARBA" id="ARBA00022605"/>
    </source>
</evidence>
<gene>
    <name evidence="11" type="ORF">Rsub_12060</name>
</gene>
<dbReference type="PANTHER" id="PTHR11986">
    <property type="entry name" value="AMINOTRANSFERASE CLASS III"/>
    <property type="match status" value="1"/>
</dbReference>
<evidence type="ECO:0000256" key="9">
    <source>
        <dbReference type="ARBA" id="ARBA00022898"/>
    </source>
</evidence>
<dbReference type="Gene3D" id="3.40.640.10">
    <property type="entry name" value="Type I PLP-dependent aspartate aminotransferase-like (Major domain)"/>
    <property type="match status" value="1"/>
</dbReference>
<evidence type="ECO:0000256" key="1">
    <source>
        <dbReference type="ARBA" id="ARBA00001933"/>
    </source>
</evidence>
<evidence type="ECO:0000256" key="3">
    <source>
        <dbReference type="ARBA" id="ARBA00005024"/>
    </source>
</evidence>
<evidence type="ECO:0000256" key="8">
    <source>
        <dbReference type="ARBA" id="ARBA00022679"/>
    </source>
</evidence>
<dbReference type="EC" id="2.6.1.11" evidence="5"/>
<dbReference type="InterPro" id="IPR015424">
    <property type="entry name" value="PyrdxlP-dep_Trfase"/>
</dbReference>
<evidence type="ECO:0000256" key="6">
    <source>
        <dbReference type="ARBA" id="ARBA00022576"/>
    </source>
</evidence>
<dbReference type="GO" id="GO:0030170">
    <property type="term" value="F:pyridoxal phosphate binding"/>
    <property type="evidence" value="ECO:0007669"/>
    <property type="project" value="InterPro"/>
</dbReference>
<dbReference type="GO" id="GO:0003992">
    <property type="term" value="F:N2-acetyl-L-ornithine:2-oxoglutarate 5-aminotransferase activity"/>
    <property type="evidence" value="ECO:0007669"/>
    <property type="project" value="UniProtKB-EC"/>
</dbReference>
<dbReference type="Gene3D" id="3.90.1150.10">
    <property type="entry name" value="Aspartate Aminotransferase, domain 1"/>
    <property type="match status" value="1"/>
</dbReference>
<dbReference type="InterPro" id="IPR015421">
    <property type="entry name" value="PyrdxlP-dep_Trfase_major"/>
</dbReference>
<keyword evidence="6 11" id="KW-0032">Aminotransferase</keyword>